<dbReference type="PANTHER" id="PTHR44177:SF1">
    <property type="entry name" value="TETRATRICOPEPTIDE REPEAT PROTEIN 8"/>
    <property type="match status" value="1"/>
</dbReference>
<comment type="caution">
    <text evidence="2">The sequence shown here is derived from an EMBL/GenBank/DDBJ whole genome shotgun (WGS) entry which is preliminary data.</text>
</comment>
<feature type="region of interest" description="Disordered" evidence="1">
    <location>
        <begin position="230"/>
        <end position="251"/>
    </location>
</feature>
<protein>
    <submittedName>
        <fullName evidence="2">Tetratricopeptide repeat protein 8</fullName>
    </submittedName>
</protein>
<dbReference type="GO" id="GO:0034464">
    <property type="term" value="C:BBSome"/>
    <property type="evidence" value="ECO:0007669"/>
    <property type="project" value="InterPro"/>
</dbReference>
<dbReference type="EMBL" id="BGZK01004457">
    <property type="protein sequence ID" value="GBP09098.1"/>
    <property type="molecule type" value="Genomic_DNA"/>
</dbReference>
<evidence type="ECO:0000313" key="3">
    <source>
        <dbReference type="Proteomes" id="UP000299102"/>
    </source>
</evidence>
<dbReference type="InterPro" id="IPR028796">
    <property type="entry name" value="BBS8"/>
</dbReference>
<organism evidence="2 3">
    <name type="scientific">Eumeta variegata</name>
    <name type="common">Bagworm moth</name>
    <name type="synonym">Eumeta japonica</name>
    <dbReference type="NCBI Taxonomy" id="151549"/>
    <lineage>
        <taxon>Eukaryota</taxon>
        <taxon>Metazoa</taxon>
        <taxon>Ecdysozoa</taxon>
        <taxon>Arthropoda</taxon>
        <taxon>Hexapoda</taxon>
        <taxon>Insecta</taxon>
        <taxon>Pterygota</taxon>
        <taxon>Neoptera</taxon>
        <taxon>Endopterygota</taxon>
        <taxon>Lepidoptera</taxon>
        <taxon>Glossata</taxon>
        <taxon>Ditrysia</taxon>
        <taxon>Tineoidea</taxon>
        <taxon>Psychidae</taxon>
        <taxon>Oiketicinae</taxon>
        <taxon>Eumeta</taxon>
    </lineage>
</organism>
<dbReference type="GO" id="GO:0097730">
    <property type="term" value="C:non-motile cilium"/>
    <property type="evidence" value="ECO:0007669"/>
    <property type="project" value="TreeGrafter"/>
</dbReference>
<dbReference type="GO" id="GO:0036064">
    <property type="term" value="C:ciliary basal body"/>
    <property type="evidence" value="ECO:0007669"/>
    <property type="project" value="TreeGrafter"/>
</dbReference>
<dbReference type="GO" id="GO:1905515">
    <property type="term" value="P:non-motile cilium assembly"/>
    <property type="evidence" value="ECO:0007669"/>
    <property type="project" value="InterPro"/>
</dbReference>
<dbReference type="AlphaFoldDB" id="A0A4C1T6J8"/>
<keyword evidence="3" id="KW-1185">Reference proteome</keyword>
<proteinExistence type="predicted"/>
<name>A0A4C1T6J8_EUMVA</name>
<evidence type="ECO:0000313" key="2">
    <source>
        <dbReference type="EMBL" id="GBP09098.1"/>
    </source>
</evidence>
<gene>
    <name evidence="2" type="primary">TTC8</name>
    <name evidence="2" type="ORF">EVAR_69491_1</name>
</gene>
<sequence length="350" mass="38487">MAYCYTTSATTFKELKTNVMNNDDNNIVDAVTAAATTTTTSLADISGLLLTTSASIENLWRPGWNNILRLSRYIDVEIMKMLRQGGRQRGIYGNHVSSAIVNATAATTASSASATNSAVTNIYSSSSTTFSIMPTWMMEGVWQLKMRALTQRIYIDDLETNDAEDAVNEEVEFERIATTARPGTSIKPHLCQDPVQAILEALQHPVYICVKLQKQLKVLNRELQPRAYRAQPQPCGLSRPGSSIGSRPASRCGTASRVRATSAAAFNLGDSTAPLYQASRLNPTIYAERKVLVKALFQFLYYHEADVLKAYSLCEAVMEVHKQNVPHQPPCVRWPIAMNGGGNNKWDAAS</sequence>
<evidence type="ECO:0000256" key="1">
    <source>
        <dbReference type="SAM" id="MobiDB-lite"/>
    </source>
</evidence>
<dbReference type="PANTHER" id="PTHR44177">
    <property type="entry name" value="TETRATRICOPEPTIDE REPEAT PROTEIN 8"/>
    <property type="match status" value="1"/>
</dbReference>
<reference evidence="2 3" key="1">
    <citation type="journal article" date="2019" name="Commun. Biol.">
        <title>The bagworm genome reveals a unique fibroin gene that provides high tensile strength.</title>
        <authorList>
            <person name="Kono N."/>
            <person name="Nakamura H."/>
            <person name="Ohtoshi R."/>
            <person name="Tomita M."/>
            <person name="Numata K."/>
            <person name="Arakawa K."/>
        </authorList>
    </citation>
    <scope>NUCLEOTIDE SEQUENCE [LARGE SCALE GENOMIC DNA]</scope>
</reference>
<dbReference type="Proteomes" id="UP000299102">
    <property type="component" value="Unassembled WGS sequence"/>
</dbReference>
<dbReference type="OrthoDB" id="421121at2759"/>
<dbReference type="STRING" id="151549.A0A4C1T6J8"/>
<accession>A0A4C1T6J8</accession>